<dbReference type="InterPro" id="IPR027467">
    <property type="entry name" value="MopterinOxRdtase_cofactor_BS"/>
</dbReference>
<comment type="similarity">
    <text evidence="2">Belongs to the prokaryotic molybdopterin-containing oxidoreductase family.</text>
</comment>
<dbReference type="GO" id="GO:0051539">
    <property type="term" value="F:4 iron, 4 sulfur cluster binding"/>
    <property type="evidence" value="ECO:0007669"/>
    <property type="project" value="UniProtKB-KW"/>
</dbReference>
<dbReference type="InterPro" id="IPR050612">
    <property type="entry name" value="Prok_Mopterin_Oxidored"/>
</dbReference>
<dbReference type="Gene3D" id="3.40.50.12440">
    <property type="match status" value="2"/>
</dbReference>
<gene>
    <name evidence="11" type="ORF">AWJ07_05485</name>
</gene>
<name>A0A106C0K2_SHEFR</name>
<comment type="caution">
    <text evidence="11">The sequence shown here is derived from an EMBL/GenBank/DDBJ whole genome shotgun (WGS) entry which is preliminary data.</text>
</comment>
<dbReference type="Pfam" id="PF04879">
    <property type="entry name" value="Molybdop_Fe4S4"/>
    <property type="match status" value="1"/>
</dbReference>
<feature type="domain" description="4Fe-4S Mo/W bis-MGD-type" evidence="10">
    <location>
        <begin position="41"/>
        <end position="102"/>
    </location>
</feature>
<dbReference type="PROSITE" id="PS51669">
    <property type="entry name" value="4FE4S_MOW_BIS_MGD"/>
    <property type="match status" value="1"/>
</dbReference>
<dbReference type="EMBL" id="LRDC01000018">
    <property type="protein sequence ID" value="KVX02023.1"/>
    <property type="molecule type" value="Genomic_DNA"/>
</dbReference>
<accession>A0A106C0K2</accession>
<protein>
    <submittedName>
        <fullName evidence="11">Dimethyl sulfoxide reductase subunit A</fullName>
    </submittedName>
</protein>
<evidence type="ECO:0000259" key="10">
    <source>
        <dbReference type="PROSITE" id="PS51669"/>
    </source>
</evidence>
<dbReference type="CDD" id="cd02794">
    <property type="entry name" value="MopB_CT_DmsA-EC"/>
    <property type="match status" value="1"/>
</dbReference>
<comment type="cofactor">
    <cofactor evidence="1">
        <name>Mo-bis(molybdopterin guanine dinucleotide)</name>
        <dbReference type="ChEBI" id="CHEBI:60539"/>
    </cofactor>
</comment>
<keyword evidence="8" id="KW-0408">Iron</keyword>
<dbReference type="PANTHER" id="PTHR43742:SF3">
    <property type="entry name" value="DIMETHYL SULFOXIDE REDUCTASE DMSA"/>
    <property type="match status" value="1"/>
</dbReference>
<keyword evidence="7" id="KW-0560">Oxidoreductase</keyword>
<dbReference type="NCBIfam" id="TIGR02166">
    <property type="entry name" value="dmsA_ynfE"/>
    <property type="match status" value="1"/>
</dbReference>
<dbReference type="GO" id="GO:0009061">
    <property type="term" value="P:anaerobic respiration"/>
    <property type="evidence" value="ECO:0007669"/>
    <property type="project" value="TreeGrafter"/>
</dbReference>
<evidence type="ECO:0000256" key="9">
    <source>
        <dbReference type="ARBA" id="ARBA00023014"/>
    </source>
</evidence>
<dbReference type="GO" id="GO:0030288">
    <property type="term" value="C:outer membrane-bounded periplasmic space"/>
    <property type="evidence" value="ECO:0007669"/>
    <property type="project" value="TreeGrafter"/>
</dbReference>
<dbReference type="RefSeq" id="WP_059745891.1">
    <property type="nucleotide sequence ID" value="NZ_LRDC01000018.1"/>
</dbReference>
<dbReference type="GO" id="GO:0043546">
    <property type="term" value="F:molybdopterin cofactor binding"/>
    <property type="evidence" value="ECO:0007669"/>
    <property type="project" value="InterPro"/>
</dbReference>
<dbReference type="SUPFAM" id="SSF53706">
    <property type="entry name" value="Formate dehydrogenase/DMSO reductase, domains 1-3"/>
    <property type="match status" value="1"/>
</dbReference>
<dbReference type="InterPro" id="IPR011888">
    <property type="entry name" value="Anaer_DMSO_reductase"/>
</dbReference>
<dbReference type="InterPro" id="IPR006657">
    <property type="entry name" value="MoPterin_dinucl-bd_dom"/>
</dbReference>
<evidence type="ECO:0000256" key="7">
    <source>
        <dbReference type="ARBA" id="ARBA00023002"/>
    </source>
</evidence>
<keyword evidence="5" id="KW-0479">Metal-binding</keyword>
<keyword evidence="4" id="KW-0500">Molybdenum</keyword>
<evidence type="ECO:0000256" key="3">
    <source>
        <dbReference type="ARBA" id="ARBA00022485"/>
    </source>
</evidence>
<dbReference type="InterPro" id="IPR006963">
    <property type="entry name" value="Mopterin_OxRdtase_4Fe-4S_dom"/>
</dbReference>
<evidence type="ECO:0000256" key="6">
    <source>
        <dbReference type="ARBA" id="ARBA00022729"/>
    </source>
</evidence>
<dbReference type="PANTHER" id="PTHR43742">
    <property type="entry name" value="TRIMETHYLAMINE-N-OXIDE REDUCTASE"/>
    <property type="match status" value="1"/>
</dbReference>
<keyword evidence="9" id="KW-0411">Iron-sulfur</keyword>
<organism evidence="11">
    <name type="scientific">Shewanella frigidimarina</name>
    <dbReference type="NCBI Taxonomy" id="56812"/>
    <lineage>
        <taxon>Bacteria</taxon>
        <taxon>Pseudomonadati</taxon>
        <taxon>Pseudomonadota</taxon>
        <taxon>Gammaproteobacteria</taxon>
        <taxon>Alteromonadales</taxon>
        <taxon>Shewanellaceae</taxon>
        <taxon>Shewanella</taxon>
    </lineage>
</organism>
<dbReference type="InterPro" id="IPR019546">
    <property type="entry name" value="TAT_signal_bac_arc"/>
</dbReference>
<dbReference type="Pfam" id="PF01568">
    <property type="entry name" value="Molydop_binding"/>
    <property type="match status" value="1"/>
</dbReference>
<evidence type="ECO:0000256" key="1">
    <source>
        <dbReference type="ARBA" id="ARBA00001942"/>
    </source>
</evidence>
<dbReference type="InterPro" id="IPR006656">
    <property type="entry name" value="Mopterin_OxRdtase"/>
</dbReference>
<evidence type="ECO:0000313" key="11">
    <source>
        <dbReference type="EMBL" id="KVX02023.1"/>
    </source>
</evidence>
<dbReference type="GO" id="GO:0030151">
    <property type="term" value="F:molybdenum ion binding"/>
    <property type="evidence" value="ECO:0007669"/>
    <property type="project" value="InterPro"/>
</dbReference>
<keyword evidence="3" id="KW-0004">4Fe-4S</keyword>
<dbReference type="GO" id="GO:0009389">
    <property type="term" value="F:dimethyl sulfoxide reductase activity"/>
    <property type="evidence" value="ECO:0007669"/>
    <property type="project" value="InterPro"/>
</dbReference>
<dbReference type="PROSITE" id="PS51257">
    <property type="entry name" value="PROKAR_LIPOPROTEIN"/>
    <property type="match status" value="1"/>
</dbReference>
<dbReference type="AlphaFoldDB" id="A0A106C0K2"/>
<dbReference type="InterPro" id="IPR009010">
    <property type="entry name" value="Asp_de-COase-like_dom_sf"/>
</dbReference>
<dbReference type="PROSITE" id="PS00551">
    <property type="entry name" value="MOLYBDOPTERIN_PROK_1"/>
    <property type="match status" value="1"/>
</dbReference>
<dbReference type="Gene3D" id="3.40.50.740">
    <property type="match status" value="1"/>
</dbReference>
<dbReference type="SMART" id="SM00926">
    <property type="entry name" value="Molybdop_Fe4S4"/>
    <property type="match status" value="1"/>
</dbReference>
<reference evidence="11 12" key="1">
    <citation type="submission" date="2016-01" db="EMBL/GenBank/DDBJ databases">
        <title>Draft genome of the antarctic isolate Shewanella frigidimarina Ag06-30.</title>
        <authorList>
            <person name="Parmeciano Di Noto G."/>
            <person name="Vazquez S."/>
            <person name="Mac Cormack W."/>
            <person name="Iriarte A."/>
            <person name="Quiroga C."/>
        </authorList>
    </citation>
    <scope>NUCLEOTIDE SEQUENCE [LARGE SCALE GENOMIC DNA]</scope>
    <source>
        <strain evidence="11 12">Ag06-30</strain>
    </source>
</reference>
<evidence type="ECO:0000256" key="5">
    <source>
        <dbReference type="ARBA" id="ARBA00022723"/>
    </source>
</evidence>
<dbReference type="GO" id="GO:0009055">
    <property type="term" value="F:electron transfer activity"/>
    <property type="evidence" value="ECO:0007669"/>
    <property type="project" value="TreeGrafter"/>
</dbReference>
<dbReference type="Proteomes" id="UP000055702">
    <property type="component" value="Unassembled WGS sequence"/>
</dbReference>
<dbReference type="NCBIfam" id="TIGR01409">
    <property type="entry name" value="TAT_signal_seq"/>
    <property type="match status" value="1"/>
</dbReference>
<evidence type="ECO:0000313" key="12">
    <source>
        <dbReference type="Proteomes" id="UP000055702"/>
    </source>
</evidence>
<dbReference type="Gene3D" id="3.40.228.10">
    <property type="entry name" value="Dimethylsulfoxide Reductase, domain 2"/>
    <property type="match status" value="1"/>
</dbReference>
<evidence type="ECO:0000256" key="4">
    <source>
        <dbReference type="ARBA" id="ARBA00022505"/>
    </source>
</evidence>
<dbReference type="Pfam" id="PF00384">
    <property type="entry name" value="Molybdopterin"/>
    <property type="match status" value="1"/>
</dbReference>
<dbReference type="Gene3D" id="2.40.40.20">
    <property type="match status" value="1"/>
</dbReference>
<evidence type="ECO:0000256" key="2">
    <source>
        <dbReference type="ARBA" id="ARBA00010312"/>
    </source>
</evidence>
<evidence type="ECO:0000256" key="8">
    <source>
        <dbReference type="ARBA" id="ARBA00023004"/>
    </source>
</evidence>
<sequence>MERRSFLKMSAAMGCAATVAGCNSSSKDAVKVPVSPPVSEETITWSSCLVNCGSNCPIKVFSRDGMITRVETDHEVEDIYGLHQVRACARGRSLRQRTYAFDRLKTPMKRVGKRGEGKFVPITWEEATTTVANKLTSVIAEHGNKAIFRSYGSGAYYGFASNSCFNRLFNLVGGFLDKFGNYSWAQQTEAAKHTFGSGSTSGSATITLESSDFLLGFAYNPSEIRQSGSGEGYDYLEALQRNNGLKVTMIDPRYTDSMIGKESTWLPIRPGTDAALAEAMAYLMISSGWVDANSINFINQYAVGYDAASILAQKEIFEASGDATKIEYAAAMNPSENYYDYIMGLGIYSDRGPRTPAWAEKITGISEAKINTLADDLMASSRPYIIAGAGVNRHANGEQNVRAIYMLGVLAGKLGQVGASNGELPNMSSMFRGGIPTGTNPVKERISFFSWSEAIHHGETMTARTHGITGTETLDTPLGTNIKVIFSASDSTLLNQHSDINKTAEIYSDENGVELIVSCDCWMTPGSKFADIILPDTSWLESNDLVNDSYASGALGYITAMKAAGEPIWDCKSMYQIAALIAEKMGVGNEFTEGKTEDQWLEELYQQTKASSTNAGVTPAFPDTYKEAQEIGFFRKNMENRNVALESYVNGSKPLPTPSGKIEIYSAELAWRAANWEQNKVRGDTITAIPQYTVTWDGYEDEDTKTDYPLQLSGYHTKGRTHSSYHNVAWLREAVEDAVWMNAIDAQNYGVSSGDTVEIYNERGSIEVTVRVTPRVIPGVLTLGQGAWFKPDPNSRTGSSGKVVDIGGAINSLTRYMPSPVAKGNPQHTNRVQIRKVI</sequence>
<dbReference type="SUPFAM" id="SSF50692">
    <property type="entry name" value="ADC-like"/>
    <property type="match status" value="1"/>
</dbReference>
<keyword evidence="6" id="KW-0732">Signal</keyword>
<proteinExistence type="inferred from homology"/>